<evidence type="ECO:0000313" key="3">
    <source>
        <dbReference type="Proteomes" id="UP000001805"/>
    </source>
</evidence>
<name>A7UWL3_NEUCR</name>
<evidence type="ECO:0000313" key="2">
    <source>
        <dbReference type="EMBL" id="EDO65160.1"/>
    </source>
</evidence>
<sequence>MQECLQFPSLKIPSRPSPQEKAILFGLLYFRKHISFEIISLMYPQGFLIQDIGLKIFDRSVAFQPSRACQSLSTEPHVGKKTVTSTERTKSQEASTLSQRLPKGLAFGKETAGSKIPLLGRLSETKGDMAHATLAASPSVSHERTKKDNVSSVGLWFSEANSGCLTGSDRLHCAQRKLILERYEYGKAGIGSLYWDTTDGVTTYMNKPLS</sequence>
<dbReference type="InParanoid" id="A7UWL3"/>
<keyword evidence="3" id="KW-1185">Reference proteome</keyword>
<dbReference type="GeneID" id="5847459"/>
<dbReference type="EMBL" id="CM002242">
    <property type="protein sequence ID" value="EDO65160.1"/>
    <property type="molecule type" value="Genomic_DNA"/>
</dbReference>
<dbReference type="OMA" id="FQPSRAC"/>
<reference evidence="2 3" key="1">
    <citation type="journal article" date="2003" name="Nature">
        <title>The genome sequence of the filamentous fungus Neurospora crassa.</title>
        <authorList>
            <person name="Galagan J.E."/>
            <person name="Calvo S.E."/>
            <person name="Borkovich K.A."/>
            <person name="Selker E.U."/>
            <person name="Read N.D."/>
            <person name="Jaffe D."/>
            <person name="FitzHugh W."/>
            <person name="Ma L.J."/>
            <person name="Smirnov S."/>
            <person name="Purcell S."/>
            <person name="Rehman B."/>
            <person name="Elkins T."/>
            <person name="Engels R."/>
            <person name="Wang S."/>
            <person name="Nielsen C.B."/>
            <person name="Butler J."/>
            <person name="Endrizzi M."/>
            <person name="Qui D."/>
            <person name="Ianakiev P."/>
            <person name="Bell-Pedersen D."/>
            <person name="Nelson M.A."/>
            <person name="Werner-Washburne M."/>
            <person name="Selitrennikoff C.P."/>
            <person name="Kinsey J.A."/>
            <person name="Braun E.L."/>
            <person name="Zelter A."/>
            <person name="Schulte U."/>
            <person name="Kothe G.O."/>
            <person name="Jedd G."/>
            <person name="Mewes W."/>
            <person name="Staben C."/>
            <person name="Marcotte E."/>
            <person name="Greenberg D."/>
            <person name="Roy A."/>
            <person name="Foley K."/>
            <person name="Naylor J."/>
            <person name="Stange-Thomann N."/>
            <person name="Barrett R."/>
            <person name="Gnerre S."/>
            <person name="Kamal M."/>
            <person name="Kamvysselis M."/>
            <person name="Mauceli E."/>
            <person name="Bielke C."/>
            <person name="Rudd S."/>
            <person name="Frishman D."/>
            <person name="Krystofova S."/>
            <person name="Rasmussen C."/>
            <person name="Metzenberg R.L."/>
            <person name="Perkins D.D."/>
            <person name="Kroken S."/>
            <person name="Cogoni C."/>
            <person name="Macino G."/>
            <person name="Catcheside D."/>
            <person name="Li W."/>
            <person name="Pratt R.J."/>
            <person name="Osmani S.A."/>
            <person name="DeSouza C.P."/>
            <person name="Glass L."/>
            <person name="Orbach M.J."/>
            <person name="Berglund J.A."/>
            <person name="Voelker R."/>
            <person name="Yarden O."/>
            <person name="Plamann M."/>
            <person name="Seiler S."/>
            <person name="Dunlap J."/>
            <person name="Radford A."/>
            <person name="Aramayo R."/>
            <person name="Natvig D.O."/>
            <person name="Alex L.A."/>
            <person name="Mannhaupt G."/>
            <person name="Ebbole D.J."/>
            <person name="Freitag M."/>
            <person name="Paulsen I."/>
            <person name="Sachs M.S."/>
            <person name="Lander E.S."/>
            <person name="Nusbaum C."/>
            <person name="Birren B."/>
        </authorList>
    </citation>
    <scope>NUCLEOTIDE SEQUENCE [LARGE SCALE GENOMIC DNA]</scope>
    <source>
        <strain evidence="3">ATCC 24698 / 74-OR23-1A / CBS 708.71 / DSM 1257 / FGSC 987</strain>
    </source>
</reference>
<protein>
    <submittedName>
        <fullName evidence="2">Uncharacterized protein</fullName>
    </submittedName>
</protein>
<accession>A7UWL3</accession>
<dbReference type="KEGG" id="ncr:NCU11006"/>
<feature type="region of interest" description="Disordered" evidence="1">
    <location>
        <begin position="74"/>
        <end position="95"/>
    </location>
</feature>
<proteinExistence type="predicted"/>
<evidence type="ECO:0000256" key="1">
    <source>
        <dbReference type="SAM" id="MobiDB-lite"/>
    </source>
</evidence>
<dbReference type="OrthoDB" id="269227at2759"/>
<dbReference type="VEuPathDB" id="FungiDB:NCU11006"/>
<dbReference type="RefSeq" id="XP_001728251.1">
    <property type="nucleotide sequence ID" value="XM_001728199.1"/>
</dbReference>
<dbReference type="PaxDb" id="5141-EFNCRP00000005377"/>
<dbReference type="AlphaFoldDB" id="A7UWL3"/>
<gene>
    <name evidence="2" type="ORF">NCU11006</name>
</gene>
<dbReference type="Proteomes" id="UP000001805">
    <property type="component" value="Chromosome 7, Linkage Group VII"/>
</dbReference>
<dbReference type="HOGENOM" id="CLU_1548042_0_0_1"/>
<feature type="compositionally biased region" description="Polar residues" evidence="1">
    <location>
        <begin position="82"/>
        <end position="95"/>
    </location>
</feature>
<organism evidence="2 3">
    <name type="scientific">Neurospora crassa (strain ATCC 24698 / 74-OR23-1A / CBS 708.71 / DSM 1257 / FGSC 987)</name>
    <dbReference type="NCBI Taxonomy" id="367110"/>
    <lineage>
        <taxon>Eukaryota</taxon>
        <taxon>Fungi</taxon>
        <taxon>Dikarya</taxon>
        <taxon>Ascomycota</taxon>
        <taxon>Pezizomycotina</taxon>
        <taxon>Sordariomycetes</taxon>
        <taxon>Sordariomycetidae</taxon>
        <taxon>Sordariales</taxon>
        <taxon>Sordariaceae</taxon>
        <taxon>Neurospora</taxon>
    </lineage>
</organism>